<dbReference type="Pfam" id="PF03165">
    <property type="entry name" value="MH1"/>
    <property type="match status" value="1"/>
</dbReference>
<dbReference type="SUPFAM" id="SSF56366">
    <property type="entry name" value="SMAD MH1 domain"/>
    <property type="match status" value="1"/>
</dbReference>
<dbReference type="PANTHER" id="PTHR13703">
    <property type="entry name" value="SMAD"/>
    <property type="match status" value="1"/>
</dbReference>
<dbReference type="GO" id="GO:0030509">
    <property type="term" value="P:BMP signaling pathway"/>
    <property type="evidence" value="ECO:0007669"/>
    <property type="project" value="TreeGrafter"/>
</dbReference>
<dbReference type="GO" id="GO:0046872">
    <property type="term" value="F:metal ion binding"/>
    <property type="evidence" value="ECO:0007669"/>
    <property type="project" value="UniProtKB-KW"/>
</dbReference>
<evidence type="ECO:0000256" key="7">
    <source>
        <dbReference type="RuleBase" id="RU361195"/>
    </source>
</evidence>
<dbReference type="InterPro" id="IPR011990">
    <property type="entry name" value="TPR-like_helical_dom_sf"/>
</dbReference>
<accession>A0A151X5F3</accession>
<dbReference type="EMBL" id="KQ982510">
    <property type="protein sequence ID" value="KYQ55626.1"/>
    <property type="molecule type" value="Genomic_DNA"/>
</dbReference>
<dbReference type="GO" id="GO:0050793">
    <property type="term" value="P:regulation of developmental process"/>
    <property type="evidence" value="ECO:0007669"/>
    <property type="project" value="UniProtKB-ARBA"/>
</dbReference>
<evidence type="ECO:0000256" key="4">
    <source>
        <dbReference type="ARBA" id="ARBA00023015"/>
    </source>
</evidence>
<dbReference type="InterPro" id="IPR001132">
    <property type="entry name" value="SMAD_dom_Dwarfin-type"/>
</dbReference>
<dbReference type="GO" id="GO:0060395">
    <property type="term" value="P:SMAD protein signal transduction"/>
    <property type="evidence" value="ECO:0007669"/>
    <property type="project" value="TreeGrafter"/>
</dbReference>
<dbReference type="InterPro" id="IPR013019">
    <property type="entry name" value="MAD_homology_MH1"/>
</dbReference>
<keyword evidence="2" id="KW-0479">Metal-binding</keyword>
<evidence type="ECO:0000256" key="9">
    <source>
        <dbReference type="SAM" id="MobiDB-lite"/>
    </source>
</evidence>
<dbReference type="GO" id="GO:0071144">
    <property type="term" value="C:heteromeric SMAD protein complex"/>
    <property type="evidence" value="ECO:0007669"/>
    <property type="project" value="TreeGrafter"/>
</dbReference>
<dbReference type="CDD" id="cd10492">
    <property type="entry name" value="MH1_SMAD_4"/>
    <property type="match status" value="1"/>
</dbReference>
<feature type="compositionally biased region" description="Basic and acidic residues" evidence="9">
    <location>
        <begin position="714"/>
        <end position="724"/>
    </location>
</feature>
<dbReference type="GO" id="GO:0009653">
    <property type="term" value="P:anatomical structure morphogenesis"/>
    <property type="evidence" value="ECO:0007669"/>
    <property type="project" value="TreeGrafter"/>
</dbReference>
<dbReference type="STRING" id="64791.A0A151X5F3"/>
<dbReference type="Proteomes" id="UP000075809">
    <property type="component" value="Unassembled WGS sequence"/>
</dbReference>
<evidence type="ECO:0000256" key="8">
    <source>
        <dbReference type="SAM" id="Coils"/>
    </source>
</evidence>
<feature type="domain" description="MH1" evidence="10">
    <location>
        <begin position="687"/>
        <end position="817"/>
    </location>
</feature>
<name>A0A151X5F3_9HYME</name>
<dbReference type="GO" id="GO:0070411">
    <property type="term" value="F:I-SMAD binding"/>
    <property type="evidence" value="ECO:0007669"/>
    <property type="project" value="TreeGrafter"/>
</dbReference>
<keyword evidence="8" id="KW-0175">Coiled coil</keyword>
<dbReference type="CDD" id="cd10498">
    <property type="entry name" value="MH2_SMAD_4"/>
    <property type="match status" value="1"/>
</dbReference>
<feature type="region of interest" description="Disordered" evidence="9">
    <location>
        <begin position="900"/>
        <end position="934"/>
    </location>
</feature>
<dbReference type="Pfam" id="PF13877">
    <property type="entry name" value="RPAP3_C"/>
    <property type="match status" value="1"/>
</dbReference>
<dbReference type="InterPro" id="IPR025986">
    <property type="entry name" value="RPAP3-like_C"/>
</dbReference>
<feature type="coiled-coil region" evidence="8">
    <location>
        <begin position="269"/>
        <end position="296"/>
    </location>
</feature>
<dbReference type="InterPro" id="IPR008984">
    <property type="entry name" value="SMAD_FHA_dom_sf"/>
</dbReference>
<sequence>MNERMAHFLTAPYMSIYYNAGSAEISPRTEGETALSADVHPSPVSPAPTKQEPDVSIHRTDLFLTTRSTGSDLLTSKSLSPFADSESRFSLLFLFSVNPSLPPSAVPLSNVGIVLPVQPDHLSSRKGTDVKDARKAQGRFYVLEDLRDEEQCTIEVLIVAVDEVESQLRLIKSRFIETLAGISGQHQQETFQASGGGFIAASRDLQAYLNGDWGIGIRYSSVLAEKKPENGTEAKKSKINEKKCKPKRIASCDYEAWDKYDIDTEINRIDLQDEQRQAEMKRIQEQRKELDKMNKMAHKTAVDKLSLTGTEINVMAEQEREKGNEAFRAADYGEALRHYNASIDIDSNLNAYNNLIKLQRYEDALNDCNTVLTMDYRNIKALLRRALSLEHLEKPHESLADYEAVLKLEPTNKTAISCVNKLRKPCESRKIRMKIEENMNDDENKSKYIKTKSTVKANSIECPKLRVNSDICYCDRAPGPSRSIATKPHLKASYCVEIKSNKATAVAAAVADIAANKSNEKTTRDSSSGDKLSPVARDFGAKNKTTRSQDARNDDIFMISRESFPGPRGAKGRLEKSIFSCVSSPMSKTKPSTVIIEELPSDKLNIESPYEFLRLWQSLKDDVNLKLHAKLLRCIAHEDMNKIIGNKLDAAMFSLILRCLDQQFCTPKDTELLANLLYSLSRLSRFSIISMFMDSGDKKGFRETRESNSQPPMRPEKESARAEEKRDELDSLITAITTNGAHPSKCVTIQRTLDGRLQVAGRKGFPHVIYARIWRWPDLHKNELKHVKYCQFAFDLKCDSVCVNPYHYERVVSPGIGMLRHNIRARKIIDCCGLLGVLMEWVGFPRTDPFFTDLSGLTLQSGVGVGPGGRLVKDEYTVGGGGTAVGSAMDVDGEMNQTIQHHPPTQSTASNNAQQAQQSFIPGLPPPNSTSTEGMFSAGGGGNNGNPHAKLDDNNCPRQTWIPTPHHSASRNMHHPVVHPMSHTVGSQQQSLNAASSGTSGAQILSPAQGQSTADTFYNTTTPPQDINQSPTVDALAASLGEGQSSPVSPVHLHHPNGFPVGTAPYNSGAPQWTGANTLTYTQSMQPPDPRHLHTTSYWGGHGNDVSGNIGGLLSTQPAPEYWCSVGYFELDIQVGETFKVSSGCPTVTVDGYVDPSGGNRFCLGALSNVHRTEQSERARLHIGKGVVLDLRGEGDVWLRCQSEHSVFVQSYYLDREAGRAPGDAVHKIYPSAYIKVFDLRQCHKQMRGQAATAQAAAAAQAAAVAGHLTHGAPITKSLSAAAGIGVDDLRRLCILRLSFVKGWGPDYPRQSIKETPCWIEVHLHRALQLLDEVLHTMPIDGPRAIE</sequence>
<dbReference type="PROSITE" id="PS51075">
    <property type="entry name" value="MH1"/>
    <property type="match status" value="1"/>
</dbReference>
<dbReference type="InterPro" id="IPR019734">
    <property type="entry name" value="TPR_rpt"/>
</dbReference>
<evidence type="ECO:0000256" key="1">
    <source>
        <dbReference type="ARBA" id="ARBA00005545"/>
    </source>
</evidence>
<dbReference type="GO" id="GO:0000978">
    <property type="term" value="F:RNA polymerase II cis-regulatory region sequence-specific DNA binding"/>
    <property type="evidence" value="ECO:0007669"/>
    <property type="project" value="TreeGrafter"/>
</dbReference>
<keyword evidence="4 7" id="KW-0805">Transcription regulation</keyword>
<feature type="compositionally biased region" description="Basic and acidic residues" evidence="9">
    <location>
        <begin position="518"/>
        <end position="528"/>
    </location>
</feature>
<dbReference type="InterPro" id="IPR003619">
    <property type="entry name" value="MAD_homology1_Dwarfin-type"/>
</dbReference>
<proteinExistence type="inferred from homology"/>
<dbReference type="SMART" id="SM00524">
    <property type="entry name" value="DWB"/>
    <property type="match status" value="1"/>
</dbReference>
<dbReference type="GO" id="GO:0005737">
    <property type="term" value="C:cytoplasm"/>
    <property type="evidence" value="ECO:0007669"/>
    <property type="project" value="UniProtKB-SubCell"/>
</dbReference>
<dbReference type="GO" id="GO:0009791">
    <property type="term" value="P:post-embryonic development"/>
    <property type="evidence" value="ECO:0007669"/>
    <property type="project" value="UniProtKB-ARBA"/>
</dbReference>
<comment type="subcellular location">
    <subcellularLocation>
        <location evidence="7">Cytoplasm</location>
    </subcellularLocation>
    <subcellularLocation>
        <location evidence="7">Nucleus</location>
    </subcellularLocation>
</comment>
<dbReference type="InterPro" id="IPR036578">
    <property type="entry name" value="SMAD_MH1_sf"/>
</dbReference>
<dbReference type="Pfam" id="PF03166">
    <property type="entry name" value="MH2"/>
    <property type="match status" value="1"/>
</dbReference>
<dbReference type="GO" id="GO:0000981">
    <property type="term" value="F:DNA-binding transcription factor activity, RNA polymerase II-specific"/>
    <property type="evidence" value="ECO:0007669"/>
    <property type="project" value="TreeGrafter"/>
</dbReference>
<evidence type="ECO:0000313" key="12">
    <source>
        <dbReference type="EMBL" id="KYQ55626.1"/>
    </source>
</evidence>
<dbReference type="InterPro" id="IPR013790">
    <property type="entry name" value="Dwarfin"/>
</dbReference>
<keyword evidence="6 7" id="KW-0539">Nucleus</keyword>
<keyword evidence="13" id="KW-1185">Reference proteome</keyword>
<dbReference type="PROSITE" id="PS51076">
    <property type="entry name" value="MH2"/>
    <property type="match status" value="1"/>
</dbReference>
<dbReference type="Gene3D" id="3.90.520.10">
    <property type="entry name" value="SMAD MH1 domain"/>
    <property type="match status" value="1"/>
</dbReference>
<feature type="region of interest" description="Disordered" evidence="9">
    <location>
        <begin position="29"/>
        <end position="53"/>
    </location>
</feature>
<dbReference type="Gene3D" id="1.25.40.10">
    <property type="entry name" value="Tetratricopeptide repeat domain"/>
    <property type="match status" value="1"/>
</dbReference>
<dbReference type="FunFam" id="2.60.200.10:FF:000002">
    <property type="entry name" value="Mothers against decapentaplegic homolog"/>
    <property type="match status" value="1"/>
</dbReference>
<feature type="compositionally biased region" description="Polar residues" evidence="9">
    <location>
        <begin position="987"/>
        <end position="1032"/>
    </location>
</feature>
<feature type="compositionally biased region" description="Low complexity" evidence="9">
    <location>
        <begin position="905"/>
        <end position="919"/>
    </location>
</feature>
<feature type="region of interest" description="Disordered" evidence="9">
    <location>
        <begin position="517"/>
        <end position="552"/>
    </location>
</feature>
<reference evidence="12 13" key="1">
    <citation type="submission" date="2015-09" db="EMBL/GenBank/DDBJ databases">
        <title>Trachymyrmex zeteki WGS genome.</title>
        <authorList>
            <person name="Nygaard S."/>
            <person name="Hu H."/>
            <person name="Boomsma J."/>
            <person name="Zhang G."/>
        </authorList>
    </citation>
    <scope>NUCLEOTIDE SEQUENCE [LARGE SCALE GENOMIC DNA]</scope>
    <source>
        <strain evidence="12">Tzet28-1</strain>
        <tissue evidence="12">Whole body</tissue>
    </source>
</reference>
<dbReference type="GO" id="GO:0030154">
    <property type="term" value="P:cell differentiation"/>
    <property type="evidence" value="ECO:0007669"/>
    <property type="project" value="TreeGrafter"/>
</dbReference>
<dbReference type="SUPFAM" id="SSF48452">
    <property type="entry name" value="TPR-like"/>
    <property type="match status" value="1"/>
</dbReference>
<keyword evidence="5 7" id="KW-0804">Transcription</keyword>
<feature type="region of interest" description="Disordered" evidence="9">
    <location>
        <begin position="987"/>
        <end position="1064"/>
    </location>
</feature>
<feature type="domain" description="MH2" evidence="11">
    <location>
        <begin position="1123"/>
        <end position="1347"/>
    </location>
</feature>
<evidence type="ECO:0000259" key="11">
    <source>
        <dbReference type="PROSITE" id="PS51076"/>
    </source>
</evidence>
<dbReference type="SMART" id="SM00523">
    <property type="entry name" value="DWA"/>
    <property type="match status" value="1"/>
</dbReference>
<protein>
    <recommendedName>
        <fullName evidence="7">Mothers against decapentaplegic homolog</fullName>
        <shortName evidence="7">MAD homolog</shortName>
        <shortName evidence="7">Mothers against DPP homolog</shortName>
    </recommendedName>
    <alternativeName>
        <fullName evidence="7">SMAD family member</fullName>
    </alternativeName>
</protein>
<gene>
    <name evidence="12" type="ORF">ALC60_05470</name>
</gene>
<evidence type="ECO:0000259" key="10">
    <source>
        <dbReference type="PROSITE" id="PS51075"/>
    </source>
</evidence>
<dbReference type="InterPro" id="IPR017855">
    <property type="entry name" value="SMAD-like_dom_sf"/>
</dbReference>
<comment type="similarity">
    <text evidence="1 7">Belongs to the dwarfin/SMAD family.</text>
</comment>
<evidence type="ECO:0000256" key="2">
    <source>
        <dbReference type="ARBA" id="ARBA00022723"/>
    </source>
</evidence>
<feature type="region of interest" description="Disordered" evidence="9">
    <location>
        <begin position="699"/>
        <end position="724"/>
    </location>
</feature>
<evidence type="ECO:0000256" key="6">
    <source>
        <dbReference type="ARBA" id="ARBA00023242"/>
    </source>
</evidence>
<dbReference type="SMART" id="SM00028">
    <property type="entry name" value="TPR"/>
    <property type="match status" value="2"/>
</dbReference>
<evidence type="ECO:0000256" key="3">
    <source>
        <dbReference type="ARBA" id="ARBA00022833"/>
    </source>
</evidence>
<organism evidence="12 13">
    <name type="scientific">Mycetomoellerius zeteki</name>
    <dbReference type="NCBI Taxonomy" id="64791"/>
    <lineage>
        <taxon>Eukaryota</taxon>
        <taxon>Metazoa</taxon>
        <taxon>Ecdysozoa</taxon>
        <taxon>Arthropoda</taxon>
        <taxon>Hexapoda</taxon>
        <taxon>Insecta</taxon>
        <taxon>Pterygota</taxon>
        <taxon>Neoptera</taxon>
        <taxon>Endopterygota</taxon>
        <taxon>Hymenoptera</taxon>
        <taxon>Apocrita</taxon>
        <taxon>Aculeata</taxon>
        <taxon>Formicoidea</taxon>
        <taxon>Formicidae</taxon>
        <taxon>Myrmicinae</taxon>
        <taxon>Mycetomoellerius</taxon>
    </lineage>
</organism>
<keyword evidence="3" id="KW-0862">Zinc</keyword>
<keyword evidence="7" id="KW-0963">Cytoplasm</keyword>
<dbReference type="SUPFAM" id="SSF49879">
    <property type="entry name" value="SMAD/FHA domain"/>
    <property type="match status" value="1"/>
</dbReference>
<dbReference type="GO" id="GO:0051239">
    <property type="term" value="P:regulation of multicellular organismal process"/>
    <property type="evidence" value="ECO:0007669"/>
    <property type="project" value="UniProtKB-ARBA"/>
</dbReference>
<dbReference type="Gene3D" id="2.60.200.10">
    <property type="match status" value="1"/>
</dbReference>
<evidence type="ECO:0000313" key="13">
    <source>
        <dbReference type="Proteomes" id="UP000075809"/>
    </source>
</evidence>
<dbReference type="PANTHER" id="PTHR13703:SF45">
    <property type="entry name" value="MOTHERS AGAINST DECAPENTAPLEGIC HOMOLOG"/>
    <property type="match status" value="1"/>
</dbReference>
<evidence type="ECO:0000256" key="5">
    <source>
        <dbReference type="ARBA" id="ARBA00023163"/>
    </source>
</evidence>